<feature type="domain" description="Glycosyltransferase 2-like" evidence="4">
    <location>
        <begin position="6"/>
        <end position="108"/>
    </location>
</feature>
<reference evidence="5 6" key="1">
    <citation type="submission" date="2018-07" db="EMBL/GenBank/DDBJ databases">
        <title>Leeuwenhoekiella genomics.</title>
        <authorList>
            <person name="Tahon G."/>
            <person name="Willems A."/>
        </authorList>
    </citation>
    <scope>NUCLEOTIDE SEQUENCE [LARGE SCALE GENOMIC DNA]</scope>
    <source>
        <strain evidence="5 6">LMG 22550</strain>
    </source>
</reference>
<dbReference type="PANTHER" id="PTHR43179:SF12">
    <property type="entry name" value="GALACTOFURANOSYLTRANSFERASE GLFT2"/>
    <property type="match status" value="1"/>
</dbReference>
<evidence type="ECO:0000313" key="6">
    <source>
        <dbReference type="Proteomes" id="UP000289238"/>
    </source>
</evidence>
<dbReference type="Proteomes" id="UP000289238">
    <property type="component" value="Unassembled WGS sequence"/>
</dbReference>
<dbReference type="Pfam" id="PF00535">
    <property type="entry name" value="Glycos_transf_2"/>
    <property type="match status" value="1"/>
</dbReference>
<dbReference type="SUPFAM" id="SSF53448">
    <property type="entry name" value="Nucleotide-diphospho-sugar transferases"/>
    <property type="match status" value="1"/>
</dbReference>
<dbReference type="InterPro" id="IPR001173">
    <property type="entry name" value="Glyco_trans_2-like"/>
</dbReference>
<evidence type="ECO:0000259" key="4">
    <source>
        <dbReference type="Pfam" id="PF00535"/>
    </source>
</evidence>
<dbReference type="InterPro" id="IPR029044">
    <property type="entry name" value="Nucleotide-diphossugar_trans"/>
</dbReference>
<evidence type="ECO:0000313" key="5">
    <source>
        <dbReference type="EMBL" id="RXG21062.1"/>
    </source>
</evidence>
<dbReference type="GO" id="GO:0016757">
    <property type="term" value="F:glycosyltransferase activity"/>
    <property type="evidence" value="ECO:0007669"/>
    <property type="project" value="UniProtKB-KW"/>
</dbReference>
<dbReference type="CDD" id="cd04186">
    <property type="entry name" value="GT_2_like_c"/>
    <property type="match status" value="1"/>
</dbReference>
<gene>
    <name evidence="5" type="ORF">DSM00_2579</name>
</gene>
<protein>
    <recommendedName>
        <fullName evidence="4">Glycosyltransferase 2-like domain-containing protein</fullName>
    </recommendedName>
</protein>
<organism evidence="5 6">
    <name type="scientific">Leeuwenhoekiella aequorea</name>
    <dbReference type="NCBI Taxonomy" id="283736"/>
    <lineage>
        <taxon>Bacteria</taxon>
        <taxon>Pseudomonadati</taxon>
        <taxon>Bacteroidota</taxon>
        <taxon>Flavobacteriia</taxon>
        <taxon>Flavobacteriales</taxon>
        <taxon>Flavobacteriaceae</taxon>
        <taxon>Leeuwenhoekiella</taxon>
    </lineage>
</organism>
<keyword evidence="3" id="KW-0808">Transferase</keyword>
<dbReference type="EMBL" id="QOVM01000006">
    <property type="protein sequence ID" value="RXG21062.1"/>
    <property type="molecule type" value="Genomic_DNA"/>
</dbReference>
<proteinExistence type="inferred from homology"/>
<comment type="similarity">
    <text evidence="1">Belongs to the glycosyltransferase 2 family.</text>
</comment>
<sequence length="332" mass="38162">MKVALVILNWNGKHLLEKFLPLVIEHSADNSQIYVADNASTDDSVAYLKQHFPQIKCIQNTSNGGYAKGYNESLQGLTEELFILMNSDILTTQNWLKPIIKEFITDKNLGAAQPKILDLKRKSHFEYAGAAGGFIDRLGYPFCRGRVFETLEEDHGQYDDVAPIFWASGACLIIRNDLFWKVGALDELFFAHQEEIDLCWRIHGTGKTIKCIGKSTVYHLGGATLEQMNPQKTFLNFRNNLILLLKNVAGIQVWLLLFIRLCLDGIAAIKFLIDGKPAHFFAILRAHFNFYSKIFIVLKKRHNILKINEYYKINSIVWMYFISKKKQYDEIF</sequence>
<dbReference type="AlphaFoldDB" id="A0A4V1KQD8"/>
<evidence type="ECO:0000256" key="3">
    <source>
        <dbReference type="ARBA" id="ARBA00022679"/>
    </source>
</evidence>
<name>A0A4V1KQD8_9FLAO</name>
<dbReference type="Gene3D" id="3.90.550.10">
    <property type="entry name" value="Spore Coat Polysaccharide Biosynthesis Protein SpsA, Chain A"/>
    <property type="match status" value="1"/>
</dbReference>
<accession>A0A4V1KQD8</accession>
<keyword evidence="2" id="KW-0328">Glycosyltransferase</keyword>
<evidence type="ECO:0000256" key="1">
    <source>
        <dbReference type="ARBA" id="ARBA00006739"/>
    </source>
</evidence>
<comment type="caution">
    <text evidence="5">The sequence shown here is derived from an EMBL/GenBank/DDBJ whole genome shotgun (WGS) entry which is preliminary data.</text>
</comment>
<evidence type="ECO:0000256" key="2">
    <source>
        <dbReference type="ARBA" id="ARBA00022676"/>
    </source>
</evidence>
<keyword evidence="6" id="KW-1185">Reference proteome</keyword>
<dbReference type="OrthoDB" id="9771846at2"/>
<dbReference type="RefSeq" id="WP_128758341.1">
    <property type="nucleotide sequence ID" value="NZ_QOVM01000006.1"/>
</dbReference>
<dbReference type="PANTHER" id="PTHR43179">
    <property type="entry name" value="RHAMNOSYLTRANSFERASE WBBL"/>
    <property type="match status" value="1"/>
</dbReference>